<dbReference type="InterPro" id="IPR020449">
    <property type="entry name" value="Tscrpt_reg_AraC-type_HTH"/>
</dbReference>
<name>A0ABT8Y8Q9_9SPHN</name>
<feature type="domain" description="HTH araC/xylS-type" evidence="4">
    <location>
        <begin position="126"/>
        <end position="224"/>
    </location>
</feature>
<dbReference type="InterPro" id="IPR009057">
    <property type="entry name" value="Homeodomain-like_sf"/>
</dbReference>
<dbReference type="PRINTS" id="PR00032">
    <property type="entry name" value="HTHARAC"/>
</dbReference>
<dbReference type="InterPro" id="IPR018062">
    <property type="entry name" value="HTH_AraC-typ_CS"/>
</dbReference>
<evidence type="ECO:0000256" key="3">
    <source>
        <dbReference type="ARBA" id="ARBA00023163"/>
    </source>
</evidence>
<protein>
    <submittedName>
        <fullName evidence="5">AraC family transcriptional regulator</fullName>
    </submittedName>
</protein>
<dbReference type="PROSITE" id="PS01124">
    <property type="entry name" value="HTH_ARAC_FAMILY_2"/>
    <property type="match status" value="1"/>
</dbReference>
<dbReference type="PANTHER" id="PTHR47893:SF1">
    <property type="entry name" value="REGULATORY PROTEIN PCHR"/>
    <property type="match status" value="1"/>
</dbReference>
<evidence type="ECO:0000313" key="6">
    <source>
        <dbReference type="Proteomes" id="UP001169764"/>
    </source>
</evidence>
<evidence type="ECO:0000259" key="4">
    <source>
        <dbReference type="PROSITE" id="PS01124"/>
    </source>
</evidence>
<dbReference type="SMART" id="SM00342">
    <property type="entry name" value="HTH_ARAC"/>
    <property type="match status" value="1"/>
</dbReference>
<dbReference type="PANTHER" id="PTHR47893">
    <property type="entry name" value="REGULATORY PROTEIN PCHR"/>
    <property type="match status" value="1"/>
</dbReference>
<keyword evidence="2" id="KW-0238">DNA-binding</keyword>
<accession>A0ABT8Y8Q9</accession>
<dbReference type="SUPFAM" id="SSF46689">
    <property type="entry name" value="Homeodomain-like"/>
    <property type="match status" value="2"/>
</dbReference>
<dbReference type="EMBL" id="JAUOTP010000004">
    <property type="protein sequence ID" value="MDO6414710.1"/>
    <property type="molecule type" value="Genomic_DNA"/>
</dbReference>
<evidence type="ECO:0000256" key="1">
    <source>
        <dbReference type="ARBA" id="ARBA00023015"/>
    </source>
</evidence>
<dbReference type="InterPro" id="IPR018060">
    <property type="entry name" value="HTH_AraC"/>
</dbReference>
<sequence length="225" mass="24644">MFHSEPGTAPRVEIIAAATFEDAVRVAPHHLLACGIPSSAVAGWAETERNACNVAIGPGTYLLTSRLEDLCRLLARPAGGNMSDIVFRTIKLYELTSETIDAFLRNELLSVSGDVRLPATDREHLNRARRLIVTRYAEKLTICQIARAAGIGRAKLIRGFRELYGCSVHEMISSRRLQVAATSLRATRQPVSRIAFESGYHSSAAFARAFAKHYGSSPSTFRNEG</sequence>
<keyword evidence="3" id="KW-0804">Transcription</keyword>
<keyword evidence="6" id="KW-1185">Reference proteome</keyword>
<reference evidence="5" key="1">
    <citation type="submission" date="2023-07" db="EMBL/GenBank/DDBJ databases">
        <authorList>
            <person name="Kim M."/>
        </authorList>
    </citation>
    <scope>NUCLEOTIDE SEQUENCE</scope>
    <source>
        <strain evidence="5">BIUV-7</strain>
    </source>
</reference>
<proteinExistence type="predicted"/>
<evidence type="ECO:0000313" key="5">
    <source>
        <dbReference type="EMBL" id="MDO6414710.1"/>
    </source>
</evidence>
<dbReference type="InterPro" id="IPR053142">
    <property type="entry name" value="PchR_regulatory_protein"/>
</dbReference>
<dbReference type="PROSITE" id="PS00041">
    <property type="entry name" value="HTH_ARAC_FAMILY_1"/>
    <property type="match status" value="1"/>
</dbReference>
<evidence type="ECO:0000256" key="2">
    <source>
        <dbReference type="ARBA" id="ARBA00023125"/>
    </source>
</evidence>
<dbReference type="Gene3D" id="1.10.10.60">
    <property type="entry name" value="Homeodomain-like"/>
    <property type="match status" value="1"/>
</dbReference>
<gene>
    <name evidence="5" type="ORF">Q4F19_09995</name>
</gene>
<comment type="caution">
    <text evidence="5">The sequence shown here is derived from an EMBL/GenBank/DDBJ whole genome shotgun (WGS) entry which is preliminary data.</text>
</comment>
<organism evidence="5 6">
    <name type="scientific">Sphingomonas natans</name>
    <dbReference type="NCBI Taxonomy" id="3063330"/>
    <lineage>
        <taxon>Bacteria</taxon>
        <taxon>Pseudomonadati</taxon>
        <taxon>Pseudomonadota</taxon>
        <taxon>Alphaproteobacteria</taxon>
        <taxon>Sphingomonadales</taxon>
        <taxon>Sphingomonadaceae</taxon>
        <taxon>Sphingomonas</taxon>
    </lineage>
</organism>
<dbReference type="Proteomes" id="UP001169764">
    <property type="component" value="Unassembled WGS sequence"/>
</dbReference>
<dbReference type="RefSeq" id="WP_303542148.1">
    <property type="nucleotide sequence ID" value="NZ_JAUOTP010000004.1"/>
</dbReference>
<keyword evidence="1" id="KW-0805">Transcription regulation</keyword>
<dbReference type="Pfam" id="PF12833">
    <property type="entry name" value="HTH_18"/>
    <property type="match status" value="1"/>
</dbReference>